<feature type="domain" description="RCK N-terminal" evidence="8">
    <location>
        <begin position="411"/>
        <end position="528"/>
    </location>
</feature>
<feature type="transmembrane region" description="Helical" evidence="7">
    <location>
        <begin position="33"/>
        <end position="51"/>
    </location>
</feature>
<feature type="transmembrane region" description="Helical" evidence="7">
    <location>
        <begin position="304"/>
        <end position="325"/>
    </location>
</feature>
<dbReference type="Proteomes" id="UP000317093">
    <property type="component" value="Chromosome"/>
</dbReference>
<dbReference type="PANTHER" id="PTHR42751">
    <property type="entry name" value="SODIUM/HYDROGEN EXCHANGER FAMILY/TRKA DOMAIN PROTEIN"/>
    <property type="match status" value="1"/>
</dbReference>
<feature type="transmembrane region" description="Helical" evidence="7">
    <location>
        <begin position="272"/>
        <end position="292"/>
    </location>
</feature>
<accession>A0A518B6S3</accession>
<dbReference type="Pfam" id="PF02254">
    <property type="entry name" value="TrkA_N"/>
    <property type="match status" value="1"/>
</dbReference>
<dbReference type="InterPro" id="IPR006153">
    <property type="entry name" value="Cation/H_exchanger_TM"/>
</dbReference>
<name>A0A518B6S3_9BACT</name>
<evidence type="ECO:0000256" key="1">
    <source>
        <dbReference type="ARBA" id="ARBA00004141"/>
    </source>
</evidence>
<dbReference type="InterPro" id="IPR038770">
    <property type="entry name" value="Na+/solute_symporter_sf"/>
</dbReference>
<feature type="transmembrane region" description="Helical" evidence="7">
    <location>
        <begin position="92"/>
        <end position="115"/>
    </location>
</feature>
<proteinExistence type="inferred from homology"/>
<evidence type="ECO:0000256" key="7">
    <source>
        <dbReference type="SAM" id="Phobius"/>
    </source>
</evidence>
<comment type="similarity">
    <text evidence="2">Belongs to the monovalent cation:proton antiporter 2 (CPA2) transporter (TC 2.A.37) family.</text>
</comment>
<feature type="transmembrane region" description="Helical" evidence="7">
    <location>
        <begin position="154"/>
        <end position="177"/>
    </location>
</feature>
<feature type="transmembrane region" description="Helical" evidence="7">
    <location>
        <begin position="363"/>
        <end position="383"/>
    </location>
</feature>
<feature type="transmembrane region" description="Helical" evidence="7">
    <location>
        <begin position="63"/>
        <end position="80"/>
    </location>
</feature>
<keyword evidence="4 7" id="KW-0812">Transmembrane</keyword>
<keyword evidence="3" id="KW-0813">Transport</keyword>
<evidence type="ECO:0000256" key="3">
    <source>
        <dbReference type="ARBA" id="ARBA00022448"/>
    </source>
</evidence>
<keyword evidence="5 7" id="KW-1133">Transmembrane helix</keyword>
<dbReference type="Gene3D" id="1.20.1530.20">
    <property type="match status" value="1"/>
</dbReference>
<evidence type="ECO:0000259" key="8">
    <source>
        <dbReference type="PROSITE" id="PS51201"/>
    </source>
</evidence>
<dbReference type="GO" id="GO:0006813">
    <property type="term" value="P:potassium ion transport"/>
    <property type="evidence" value="ECO:0007669"/>
    <property type="project" value="InterPro"/>
</dbReference>
<feature type="transmembrane region" description="Helical" evidence="7">
    <location>
        <begin position="332"/>
        <end position="351"/>
    </location>
</feature>
<feature type="transmembrane region" description="Helical" evidence="7">
    <location>
        <begin position="221"/>
        <end position="238"/>
    </location>
</feature>
<evidence type="ECO:0000313" key="10">
    <source>
        <dbReference type="Proteomes" id="UP000317093"/>
    </source>
</evidence>
<comment type="subcellular location">
    <subcellularLocation>
        <location evidence="1">Membrane</location>
        <topology evidence="1">Multi-pass membrane protein</topology>
    </subcellularLocation>
</comment>
<dbReference type="PROSITE" id="PS51201">
    <property type="entry name" value="RCK_N"/>
    <property type="match status" value="1"/>
</dbReference>
<dbReference type="GO" id="GO:0016020">
    <property type="term" value="C:membrane"/>
    <property type="evidence" value="ECO:0007669"/>
    <property type="project" value="UniProtKB-SubCell"/>
</dbReference>
<keyword evidence="10" id="KW-1185">Reference proteome</keyword>
<dbReference type="RefSeq" id="WP_419192639.1">
    <property type="nucleotide sequence ID" value="NZ_CP036279.1"/>
</dbReference>
<feature type="transmembrane region" description="Helical" evidence="7">
    <location>
        <begin position="189"/>
        <end position="209"/>
    </location>
</feature>
<evidence type="ECO:0000313" key="9">
    <source>
        <dbReference type="EMBL" id="QDU62674.1"/>
    </source>
</evidence>
<protein>
    <submittedName>
        <fullName evidence="9">Inner membrane protein YbaL</fullName>
    </submittedName>
</protein>
<feature type="transmembrane region" description="Helical" evidence="7">
    <location>
        <begin position="121"/>
        <end position="142"/>
    </location>
</feature>
<organism evidence="9 10">
    <name type="scientific">Kolteria novifilia</name>
    <dbReference type="NCBI Taxonomy" id="2527975"/>
    <lineage>
        <taxon>Bacteria</taxon>
        <taxon>Pseudomonadati</taxon>
        <taxon>Planctomycetota</taxon>
        <taxon>Planctomycetia</taxon>
        <taxon>Kolteriales</taxon>
        <taxon>Kolteriaceae</taxon>
        <taxon>Kolteria</taxon>
    </lineage>
</organism>
<reference evidence="9 10" key="1">
    <citation type="submission" date="2019-02" db="EMBL/GenBank/DDBJ databases">
        <title>Deep-cultivation of Planctomycetes and their phenomic and genomic characterization uncovers novel biology.</title>
        <authorList>
            <person name="Wiegand S."/>
            <person name="Jogler M."/>
            <person name="Boedeker C."/>
            <person name="Pinto D."/>
            <person name="Vollmers J."/>
            <person name="Rivas-Marin E."/>
            <person name="Kohn T."/>
            <person name="Peeters S.H."/>
            <person name="Heuer A."/>
            <person name="Rast P."/>
            <person name="Oberbeckmann S."/>
            <person name="Bunk B."/>
            <person name="Jeske O."/>
            <person name="Meyerdierks A."/>
            <person name="Storesund J.E."/>
            <person name="Kallscheuer N."/>
            <person name="Luecker S."/>
            <person name="Lage O.M."/>
            <person name="Pohl T."/>
            <person name="Merkel B.J."/>
            <person name="Hornburger P."/>
            <person name="Mueller R.-W."/>
            <person name="Bruemmer F."/>
            <person name="Labrenz M."/>
            <person name="Spormann A.M."/>
            <person name="Op den Camp H."/>
            <person name="Overmann J."/>
            <person name="Amann R."/>
            <person name="Jetten M.S.M."/>
            <person name="Mascher T."/>
            <person name="Medema M.H."/>
            <person name="Devos D.P."/>
            <person name="Kaster A.-K."/>
            <person name="Ovreas L."/>
            <person name="Rohde M."/>
            <person name="Galperin M.Y."/>
            <person name="Jogler C."/>
        </authorList>
    </citation>
    <scope>NUCLEOTIDE SEQUENCE [LARGE SCALE GENOMIC DNA]</scope>
    <source>
        <strain evidence="9 10">Pan216</strain>
    </source>
</reference>
<evidence type="ECO:0000256" key="5">
    <source>
        <dbReference type="ARBA" id="ARBA00022989"/>
    </source>
</evidence>
<dbReference type="Gene3D" id="3.40.50.720">
    <property type="entry name" value="NAD(P)-binding Rossmann-like Domain"/>
    <property type="match status" value="1"/>
</dbReference>
<dbReference type="SUPFAM" id="SSF51735">
    <property type="entry name" value="NAD(P)-binding Rossmann-fold domains"/>
    <property type="match status" value="1"/>
</dbReference>
<dbReference type="Pfam" id="PF00999">
    <property type="entry name" value="Na_H_Exchanger"/>
    <property type="match status" value="1"/>
</dbReference>
<keyword evidence="6 7" id="KW-0472">Membrane</keyword>
<evidence type="ECO:0000256" key="2">
    <source>
        <dbReference type="ARBA" id="ARBA00005551"/>
    </source>
</evidence>
<dbReference type="InterPro" id="IPR036291">
    <property type="entry name" value="NAD(P)-bd_dom_sf"/>
</dbReference>
<dbReference type="AlphaFoldDB" id="A0A518B6S3"/>
<dbReference type="KEGG" id="knv:Pan216_35410"/>
<gene>
    <name evidence="9" type="primary">ybaL_2</name>
    <name evidence="9" type="ORF">Pan216_35410</name>
</gene>
<dbReference type="PANTHER" id="PTHR42751:SF6">
    <property type="entry name" value="CONSERVED INTEGRAL MEMBRANE TRANSPORT PROTEIN-RELATED"/>
    <property type="match status" value="1"/>
</dbReference>
<feature type="transmembrane region" description="Helical" evidence="7">
    <location>
        <begin position="6"/>
        <end position="26"/>
    </location>
</feature>
<dbReference type="EMBL" id="CP036279">
    <property type="protein sequence ID" value="QDU62674.1"/>
    <property type="molecule type" value="Genomic_DNA"/>
</dbReference>
<evidence type="ECO:0000256" key="6">
    <source>
        <dbReference type="ARBA" id="ARBA00023136"/>
    </source>
</evidence>
<evidence type="ECO:0000256" key="4">
    <source>
        <dbReference type="ARBA" id="ARBA00022692"/>
    </source>
</evidence>
<dbReference type="GO" id="GO:0015297">
    <property type="term" value="F:antiporter activity"/>
    <property type="evidence" value="ECO:0007669"/>
    <property type="project" value="InterPro"/>
</dbReference>
<sequence>MIATSVDFSFELALLVILTGGLVSALVSKRFGASLLVGYLLAGVAIRQFVFPELEKRPHELQLIAEGGVLLLLFSIGLELSIVELAQFGRHLLIGGSVQMSLVALPTFLVLYLLVGWSWQASLIVGLAVALSSTVIVFKSLAETGHGVSAQGRRAISILLFQDVALVPLLLVVPLIAGGKGQENPLLRGLGLILMAGLLVGAVWLLRYILRRWVAGRLANLRSPELVVLFALVLFGSLTMATHAVGLSVVMGAFAAGLALSDGRLTKQVDALILPFRETFSAVFFVSLGLLLEPKLIWEMPLLVVGLLAAVIVGKMIAAGLALRLTGLGWRMAFGTGLGLAHLGEFSFVLASTANEDGIISDFQYDLVLLIALLSLILTPQLLRWGMRWGKGAGEVEAVTGKPLITFEQGSPEALVIGIGPAGRQVVSRLEMEGYDVCGVDMSPVNLHELSMQGFRTVGGDATDEVVLRDAGAQNAKIVVVCVPDDQVAVRVVRLVRQMNRKCRLLVRCRYVTNTSVLRSSGANAVLSEESVISLALLDALALLKPAE</sequence>
<dbReference type="InterPro" id="IPR003148">
    <property type="entry name" value="RCK_N"/>
</dbReference>
<dbReference type="GO" id="GO:1902600">
    <property type="term" value="P:proton transmembrane transport"/>
    <property type="evidence" value="ECO:0007669"/>
    <property type="project" value="InterPro"/>
</dbReference>